<dbReference type="Proteomes" id="UP000285060">
    <property type="component" value="Unassembled WGS sequence"/>
</dbReference>
<keyword evidence="1" id="KW-0862">Zinc</keyword>
<gene>
    <name evidence="3" type="ORF">DYB32_009604</name>
</gene>
<proteinExistence type="predicted"/>
<dbReference type="SUPFAM" id="SSF57850">
    <property type="entry name" value="RING/U-box"/>
    <property type="match status" value="1"/>
</dbReference>
<keyword evidence="1" id="KW-0479">Metal-binding</keyword>
<keyword evidence="1" id="KW-0863">Zinc-finger</keyword>
<name>A0A3R6VQC9_9STRA</name>
<dbReference type="AlphaFoldDB" id="A0A3R6VQC9"/>
<dbReference type="SMART" id="SM00184">
    <property type="entry name" value="RING"/>
    <property type="match status" value="1"/>
</dbReference>
<dbReference type="InterPro" id="IPR051826">
    <property type="entry name" value="E3_ubiquitin-ligase_domain"/>
</dbReference>
<sequence>SKWDKRAASYWSEDTETAKALAEELGHSDDDTNDFVRCVKKNLAVELTPKIALPNVMKHTTSTTRDRTVPVEPTVTMDEIVSDDSKIQPLAPGLISVASCDTDLQESLALKLMRFDPSKATRCAICLSDFSDAQEIRVLPCFHTYHSWCIDKWLLNHAKCPVCILSP</sequence>
<dbReference type="InterPro" id="IPR013083">
    <property type="entry name" value="Znf_RING/FYVE/PHD"/>
</dbReference>
<organism evidence="3 4">
    <name type="scientific">Aphanomyces invadans</name>
    <dbReference type="NCBI Taxonomy" id="157072"/>
    <lineage>
        <taxon>Eukaryota</taxon>
        <taxon>Sar</taxon>
        <taxon>Stramenopiles</taxon>
        <taxon>Oomycota</taxon>
        <taxon>Saprolegniomycetes</taxon>
        <taxon>Saprolegniales</taxon>
        <taxon>Verrucalvaceae</taxon>
        <taxon>Aphanomyces</taxon>
    </lineage>
</organism>
<dbReference type="Gene3D" id="3.30.40.10">
    <property type="entry name" value="Zinc/RING finger domain, C3HC4 (zinc finger)"/>
    <property type="match status" value="1"/>
</dbReference>
<evidence type="ECO:0000313" key="3">
    <source>
        <dbReference type="EMBL" id="RHY22112.1"/>
    </source>
</evidence>
<dbReference type="GO" id="GO:0061630">
    <property type="term" value="F:ubiquitin protein ligase activity"/>
    <property type="evidence" value="ECO:0007669"/>
    <property type="project" value="TreeGrafter"/>
</dbReference>
<comment type="caution">
    <text evidence="3">The sequence shown here is derived from an EMBL/GenBank/DDBJ whole genome shotgun (WGS) entry which is preliminary data.</text>
</comment>
<dbReference type="PANTHER" id="PTHR22765">
    <property type="entry name" value="RING FINGER AND PROTEASE ASSOCIATED DOMAIN-CONTAINING"/>
    <property type="match status" value="1"/>
</dbReference>
<evidence type="ECO:0000259" key="2">
    <source>
        <dbReference type="PROSITE" id="PS50089"/>
    </source>
</evidence>
<evidence type="ECO:0000256" key="1">
    <source>
        <dbReference type="PROSITE-ProRule" id="PRU00175"/>
    </source>
</evidence>
<feature type="non-terminal residue" evidence="3">
    <location>
        <position position="1"/>
    </location>
</feature>
<dbReference type="PANTHER" id="PTHR22765:SF434">
    <property type="entry name" value="GB|AAD18119.1-RELATED"/>
    <property type="match status" value="1"/>
</dbReference>
<accession>A0A3R6VQC9</accession>
<dbReference type="Pfam" id="PF13639">
    <property type="entry name" value="zf-RING_2"/>
    <property type="match status" value="1"/>
</dbReference>
<reference evidence="3 4" key="1">
    <citation type="submission" date="2018-08" db="EMBL/GenBank/DDBJ databases">
        <title>Aphanomyces genome sequencing and annotation.</title>
        <authorList>
            <person name="Minardi D."/>
            <person name="Oidtmann B."/>
            <person name="Van Der Giezen M."/>
            <person name="Studholme D.J."/>
        </authorList>
    </citation>
    <scope>NUCLEOTIDE SEQUENCE [LARGE SCALE GENOMIC DNA]</scope>
    <source>
        <strain evidence="3 4">NJM0002</strain>
    </source>
</reference>
<dbReference type="GO" id="GO:0008270">
    <property type="term" value="F:zinc ion binding"/>
    <property type="evidence" value="ECO:0007669"/>
    <property type="project" value="UniProtKB-KW"/>
</dbReference>
<evidence type="ECO:0000313" key="4">
    <source>
        <dbReference type="Proteomes" id="UP000285060"/>
    </source>
</evidence>
<dbReference type="CDD" id="cd16454">
    <property type="entry name" value="RING-H2_PA-TM-RING"/>
    <property type="match status" value="1"/>
</dbReference>
<protein>
    <recommendedName>
        <fullName evidence="2">RING-type domain-containing protein</fullName>
    </recommendedName>
</protein>
<keyword evidence="4" id="KW-1185">Reference proteome</keyword>
<feature type="domain" description="RING-type" evidence="2">
    <location>
        <begin position="123"/>
        <end position="163"/>
    </location>
</feature>
<dbReference type="InterPro" id="IPR001841">
    <property type="entry name" value="Znf_RING"/>
</dbReference>
<dbReference type="PROSITE" id="PS50089">
    <property type="entry name" value="ZF_RING_2"/>
    <property type="match status" value="1"/>
</dbReference>
<dbReference type="GO" id="GO:0006511">
    <property type="term" value="P:ubiquitin-dependent protein catabolic process"/>
    <property type="evidence" value="ECO:0007669"/>
    <property type="project" value="TreeGrafter"/>
</dbReference>
<dbReference type="EMBL" id="QUSY01002181">
    <property type="protein sequence ID" value="RHY22112.1"/>
    <property type="molecule type" value="Genomic_DNA"/>
</dbReference>
<dbReference type="VEuPathDB" id="FungiDB:H310_00872"/>